<dbReference type="PANTHER" id="PTHR43303:SF4">
    <property type="entry name" value="NADPH DEHYDROGENASE C23G7.10C-RELATED"/>
    <property type="match status" value="1"/>
</dbReference>
<dbReference type="CDD" id="cd02932">
    <property type="entry name" value="OYE_YqiM_FMN"/>
    <property type="match status" value="1"/>
</dbReference>
<keyword evidence="4" id="KW-0521">NADP</keyword>
<organism evidence="7 8">
    <name type="scientific">Limnohabitans lacus</name>
    <dbReference type="NCBI Taxonomy" id="3045173"/>
    <lineage>
        <taxon>Bacteria</taxon>
        <taxon>Pseudomonadati</taxon>
        <taxon>Pseudomonadota</taxon>
        <taxon>Betaproteobacteria</taxon>
        <taxon>Burkholderiales</taxon>
        <taxon>Comamonadaceae</taxon>
        <taxon>Limnohabitans</taxon>
    </lineage>
</organism>
<keyword evidence="3" id="KW-0288">FMN</keyword>
<evidence type="ECO:0000313" key="7">
    <source>
        <dbReference type="EMBL" id="MDI9235231.1"/>
    </source>
</evidence>
<name>A0ABT6XAX1_9BURK</name>
<dbReference type="InterPro" id="IPR013785">
    <property type="entry name" value="Aldolase_TIM"/>
</dbReference>
<evidence type="ECO:0000256" key="1">
    <source>
        <dbReference type="ARBA" id="ARBA00001917"/>
    </source>
</evidence>
<keyword evidence="5" id="KW-0560">Oxidoreductase</keyword>
<accession>A0ABT6XAX1</accession>
<reference evidence="7" key="1">
    <citation type="submission" date="2023-05" db="EMBL/GenBank/DDBJ databases">
        <title>Limnohabitans sp. strain HM2-2 Genome sequencing and assembly.</title>
        <authorList>
            <person name="Jung Y."/>
        </authorList>
    </citation>
    <scope>NUCLEOTIDE SEQUENCE</scope>
    <source>
        <strain evidence="7">HM2-2</strain>
    </source>
</reference>
<keyword evidence="8" id="KW-1185">Reference proteome</keyword>
<evidence type="ECO:0000256" key="4">
    <source>
        <dbReference type="ARBA" id="ARBA00022857"/>
    </source>
</evidence>
<feature type="domain" description="NADH:flavin oxidoreductase/NADH oxidase N-terminal" evidence="6">
    <location>
        <begin position="4"/>
        <end position="335"/>
    </location>
</feature>
<comment type="caution">
    <text evidence="7">The sequence shown here is derived from an EMBL/GenBank/DDBJ whole genome shotgun (WGS) entry which is preliminary data.</text>
</comment>
<dbReference type="InterPro" id="IPR001155">
    <property type="entry name" value="OxRdtase_FMN_N"/>
</dbReference>
<dbReference type="PANTHER" id="PTHR43303">
    <property type="entry name" value="NADPH DEHYDROGENASE C23G7.10C-RELATED"/>
    <property type="match status" value="1"/>
</dbReference>
<dbReference type="RefSeq" id="WP_283225562.1">
    <property type="nucleotide sequence ID" value="NZ_JASGBH010000017.1"/>
</dbReference>
<evidence type="ECO:0000313" key="8">
    <source>
        <dbReference type="Proteomes" id="UP001431902"/>
    </source>
</evidence>
<sequence>MSLLFTPFTFDAPNGPLTLPNRIVVAPMCQYSADEGQATDWHLTHWTNMLNSGAGLFTIEATAVSAVGRISPGCLGLWDDATQAALADKLARARRQAPHVPVCIQISHAGRKASSAAPWHGGMLIAPEDGGWQTVAPSALPHLPQEAAPTELSPADIAQIKADFVNTARRSQALGIEALELHAAHGYLLHQFLSPLSNQRTDTYGGSFENRIRFSMEVFHAVREAFGGTLGMRISGTDWVDGGWTIDETCELAVLLKAAGAQFVHISSGGVSPLQKITLGPEYQVHLAKAVKERSGLTTFAVGLITEPAQAEAVLQRADADLVALARSFLYKPRWGWEAAVALGGTVDAQHQYWRSLPREAKNIFNDAKIGMR</sequence>
<protein>
    <submittedName>
        <fullName evidence="7">NADH:flavin oxidoreductase/NADH oxidase</fullName>
    </submittedName>
</protein>
<evidence type="ECO:0000259" key="6">
    <source>
        <dbReference type="Pfam" id="PF00724"/>
    </source>
</evidence>
<dbReference type="InterPro" id="IPR044152">
    <property type="entry name" value="YqjM-like"/>
</dbReference>
<dbReference type="SUPFAM" id="SSF51395">
    <property type="entry name" value="FMN-linked oxidoreductases"/>
    <property type="match status" value="1"/>
</dbReference>
<evidence type="ECO:0000256" key="5">
    <source>
        <dbReference type="ARBA" id="ARBA00023002"/>
    </source>
</evidence>
<dbReference type="EMBL" id="JASGBH010000017">
    <property type="protein sequence ID" value="MDI9235231.1"/>
    <property type="molecule type" value="Genomic_DNA"/>
</dbReference>
<evidence type="ECO:0000256" key="3">
    <source>
        <dbReference type="ARBA" id="ARBA00022643"/>
    </source>
</evidence>
<comment type="cofactor">
    <cofactor evidence="1">
        <name>FMN</name>
        <dbReference type="ChEBI" id="CHEBI:58210"/>
    </cofactor>
</comment>
<proteinExistence type="predicted"/>
<dbReference type="Proteomes" id="UP001431902">
    <property type="component" value="Unassembled WGS sequence"/>
</dbReference>
<dbReference type="Gene3D" id="3.20.20.70">
    <property type="entry name" value="Aldolase class I"/>
    <property type="match status" value="1"/>
</dbReference>
<keyword evidence="2" id="KW-0285">Flavoprotein</keyword>
<gene>
    <name evidence="7" type="ORF">QLQ16_15445</name>
</gene>
<dbReference type="Pfam" id="PF00724">
    <property type="entry name" value="Oxidored_FMN"/>
    <property type="match status" value="1"/>
</dbReference>
<evidence type="ECO:0000256" key="2">
    <source>
        <dbReference type="ARBA" id="ARBA00022630"/>
    </source>
</evidence>